<organism evidence="2 3">
    <name type="scientific">Monoraphidium neglectum</name>
    <dbReference type="NCBI Taxonomy" id="145388"/>
    <lineage>
        <taxon>Eukaryota</taxon>
        <taxon>Viridiplantae</taxon>
        <taxon>Chlorophyta</taxon>
        <taxon>core chlorophytes</taxon>
        <taxon>Chlorophyceae</taxon>
        <taxon>CS clade</taxon>
        <taxon>Sphaeropleales</taxon>
        <taxon>Selenastraceae</taxon>
        <taxon>Monoraphidium</taxon>
    </lineage>
</organism>
<dbReference type="Proteomes" id="UP000054498">
    <property type="component" value="Unassembled WGS sequence"/>
</dbReference>
<evidence type="ECO:0000313" key="3">
    <source>
        <dbReference type="Proteomes" id="UP000054498"/>
    </source>
</evidence>
<dbReference type="RefSeq" id="XP_013895117.1">
    <property type="nucleotide sequence ID" value="XM_014039663.1"/>
</dbReference>
<dbReference type="EMBL" id="KK103161">
    <property type="protein sequence ID" value="KIY96097.1"/>
    <property type="molecule type" value="Genomic_DNA"/>
</dbReference>
<feature type="region of interest" description="Disordered" evidence="1">
    <location>
        <begin position="1"/>
        <end position="39"/>
    </location>
</feature>
<keyword evidence="3" id="KW-1185">Reference proteome</keyword>
<feature type="compositionally biased region" description="Low complexity" evidence="1">
    <location>
        <begin position="23"/>
        <end position="32"/>
    </location>
</feature>
<feature type="non-terminal residue" evidence="2">
    <location>
        <position position="58"/>
    </location>
</feature>
<dbReference type="KEGG" id="mng:MNEG_11863"/>
<evidence type="ECO:0000256" key="1">
    <source>
        <dbReference type="SAM" id="MobiDB-lite"/>
    </source>
</evidence>
<sequence>MTQLGFSTAPLADSPAVTPRLQPEPQEQQQPEPAEHGATAFRLAEKHYQLHRDQDIRI</sequence>
<proteinExistence type="predicted"/>
<dbReference type="AlphaFoldDB" id="A0A0D2J8L2"/>
<gene>
    <name evidence="2" type="ORF">MNEG_11863</name>
</gene>
<dbReference type="GeneID" id="25729168"/>
<protein>
    <submittedName>
        <fullName evidence="2">Uncharacterized protein</fullName>
    </submittedName>
</protein>
<name>A0A0D2J8L2_9CHLO</name>
<accession>A0A0D2J8L2</accession>
<reference evidence="2 3" key="1">
    <citation type="journal article" date="2013" name="BMC Genomics">
        <title>Reconstruction of the lipid metabolism for the microalga Monoraphidium neglectum from its genome sequence reveals characteristics suitable for biofuel production.</title>
        <authorList>
            <person name="Bogen C."/>
            <person name="Al-Dilaimi A."/>
            <person name="Albersmeier A."/>
            <person name="Wichmann J."/>
            <person name="Grundmann M."/>
            <person name="Rupp O."/>
            <person name="Lauersen K.J."/>
            <person name="Blifernez-Klassen O."/>
            <person name="Kalinowski J."/>
            <person name="Goesmann A."/>
            <person name="Mussgnug J.H."/>
            <person name="Kruse O."/>
        </authorList>
    </citation>
    <scope>NUCLEOTIDE SEQUENCE [LARGE SCALE GENOMIC DNA]</scope>
    <source>
        <strain evidence="2 3">SAG 48.87</strain>
    </source>
</reference>
<evidence type="ECO:0000313" key="2">
    <source>
        <dbReference type="EMBL" id="KIY96097.1"/>
    </source>
</evidence>